<protein>
    <submittedName>
        <fullName evidence="8">L,D-transpeptidase</fullName>
    </submittedName>
</protein>
<dbReference type="AlphaFoldDB" id="A0A7T7S335"/>
<organism evidence="8 9">
    <name type="scientific">Actinomyces weissii</name>
    <dbReference type="NCBI Taxonomy" id="675090"/>
    <lineage>
        <taxon>Bacteria</taxon>
        <taxon>Bacillati</taxon>
        <taxon>Actinomycetota</taxon>
        <taxon>Actinomycetes</taxon>
        <taxon>Actinomycetales</taxon>
        <taxon>Actinomycetaceae</taxon>
        <taxon>Actinomyces</taxon>
    </lineage>
</organism>
<dbReference type="InterPro" id="IPR022029">
    <property type="entry name" value="YoaR-like_PG-bd"/>
</dbReference>
<dbReference type="InterPro" id="IPR038063">
    <property type="entry name" value="Transpep_catalytic_dom"/>
</dbReference>
<evidence type="ECO:0000256" key="3">
    <source>
        <dbReference type="ARBA" id="ARBA00022960"/>
    </source>
</evidence>
<feature type="domain" description="L,D-TPase catalytic" evidence="7">
    <location>
        <begin position="333"/>
        <end position="452"/>
    </location>
</feature>
<dbReference type="GO" id="GO:0016740">
    <property type="term" value="F:transferase activity"/>
    <property type="evidence" value="ECO:0007669"/>
    <property type="project" value="UniProtKB-KW"/>
</dbReference>
<reference evidence="8 9" key="1">
    <citation type="submission" date="2020-12" db="EMBL/GenBank/DDBJ databases">
        <authorList>
            <person name="Zhou J."/>
        </authorList>
    </citation>
    <scope>NUCLEOTIDE SEQUENCE [LARGE SCALE GENOMIC DNA]</scope>
    <source>
        <strain evidence="8 9">CCUG 61299</strain>
    </source>
</reference>
<evidence type="ECO:0000256" key="2">
    <source>
        <dbReference type="ARBA" id="ARBA00022679"/>
    </source>
</evidence>
<name>A0A7T7S335_9ACTO</name>
<evidence type="ECO:0000256" key="4">
    <source>
        <dbReference type="ARBA" id="ARBA00022984"/>
    </source>
</evidence>
<dbReference type="UniPathway" id="UPA00219"/>
<dbReference type="GO" id="GO:0071555">
    <property type="term" value="P:cell wall organization"/>
    <property type="evidence" value="ECO:0007669"/>
    <property type="project" value="UniProtKB-UniRule"/>
</dbReference>
<dbReference type="Gene3D" id="2.40.440.10">
    <property type="entry name" value="L,D-transpeptidase catalytic domain-like"/>
    <property type="match status" value="1"/>
</dbReference>
<dbReference type="Proteomes" id="UP000595895">
    <property type="component" value="Chromosome"/>
</dbReference>
<gene>
    <name evidence="8" type="ORF">JG540_03340</name>
</gene>
<evidence type="ECO:0000256" key="1">
    <source>
        <dbReference type="ARBA" id="ARBA00004752"/>
    </source>
</evidence>
<feature type="active site" description="Proton donor/acceptor" evidence="6">
    <location>
        <position position="412"/>
    </location>
</feature>
<dbReference type="Pfam" id="PF12229">
    <property type="entry name" value="PG_binding_4"/>
    <property type="match status" value="1"/>
</dbReference>
<dbReference type="KEGG" id="awe:JG540_03340"/>
<sequence>MGGAAYAHHYSGVALPGTSISGSDVAGLSRQEIVELVGSRAEAVKIKVSGDVSGDATLADLGTQVDAEATADAALAPNHSVLNRFKALFGSQAIAVVATNDADQAASYAQSLIPADAVVAKNASVALAADGQGFTVQPGTTGMSLDPAELNAAAQQAATTLTSSEVVMTFTQKDPEITDADAQAAVDEANARIASEVTLSTADGEDTFTADTATKASWVKVQPGEDGRLSVDVDGAAVTSWVNEQAEEVNTEPVHGKRNLSPSGTVLAISVHAVDGQTVSNTEALSQAIVQALSSKQPYSGTFEVTAEKATWQDRTVDPGAEHLAYQAAPGEKWVEVNLSTKTVMAYEGAKVVRGPEAMVDGAPETPTVAGTYNVYLKYEKQTMRGLNADGTTYETPDVPWVTYWHGSYALHGAPWRSSFGYSGSHGCVNMPVSTAKWYYDWTDIGTVVVSHW</sequence>
<dbReference type="EMBL" id="CP066802">
    <property type="protein sequence ID" value="QQM68310.1"/>
    <property type="molecule type" value="Genomic_DNA"/>
</dbReference>
<dbReference type="GO" id="GO:0018104">
    <property type="term" value="P:peptidoglycan-protein cross-linking"/>
    <property type="evidence" value="ECO:0007669"/>
    <property type="project" value="TreeGrafter"/>
</dbReference>
<dbReference type="GO" id="GO:0008360">
    <property type="term" value="P:regulation of cell shape"/>
    <property type="evidence" value="ECO:0007669"/>
    <property type="project" value="UniProtKB-UniRule"/>
</dbReference>
<evidence type="ECO:0000256" key="6">
    <source>
        <dbReference type="PROSITE-ProRule" id="PRU01373"/>
    </source>
</evidence>
<dbReference type="SUPFAM" id="SSF141523">
    <property type="entry name" value="L,D-transpeptidase catalytic domain-like"/>
    <property type="match status" value="1"/>
</dbReference>
<dbReference type="Gene3D" id="3.10.20.800">
    <property type="match status" value="1"/>
</dbReference>
<evidence type="ECO:0000259" key="7">
    <source>
        <dbReference type="PROSITE" id="PS52029"/>
    </source>
</evidence>
<keyword evidence="9" id="KW-1185">Reference proteome</keyword>
<evidence type="ECO:0000256" key="5">
    <source>
        <dbReference type="ARBA" id="ARBA00023316"/>
    </source>
</evidence>
<keyword evidence="5 6" id="KW-0961">Cell wall biogenesis/degradation</keyword>
<dbReference type="PANTHER" id="PTHR30582">
    <property type="entry name" value="L,D-TRANSPEPTIDASE"/>
    <property type="match status" value="1"/>
</dbReference>
<keyword evidence="4 6" id="KW-0573">Peptidoglycan synthesis</keyword>
<dbReference type="InterPro" id="IPR038054">
    <property type="entry name" value="LD_TPept-like_central_sf"/>
</dbReference>
<proteinExistence type="predicted"/>
<dbReference type="PROSITE" id="PS52029">
    <property type="entry name" value="LD_TPASE"/>
    <property type="match status" value="1"/>
</dbReference>
<dbReference type="GO" id="GO:0071972">
    <property type="term" value="F:peptidoglycan L,D-transpeptidase activity"/>
    <property type="evidence" value="ECO:0007669"/>
    <property type="project" value="TreeGrafter"/>
</dbReference>
<dbReference type="PANTHER" id="PTHR30582:SF2">
    <property type="entry name" value="L,D-TRANSPEPTIDASE YCIB-RELATED"/>
    <property type="match status" value="1"/>
</dbReference>
<dbReference type="InterPro" id="IPR005490">
    <property type="entry name" value="LD_TPept_cat_dom"/>
</dbReference>
<evidence type="ECO:0000313" key="9">
    <source>
        <dbReference type="Proteomes" id="UP000595895"/>
    </source>
</evidence>
<keyword evidence="3 6" id="KW-0133">Cell shape</keyword>
<dbReference type="GO" id="GO:0005576">
    <property type="term" value="C:extracellular region"/>
    <property type="evidence" value="ECO:0007669"/>
    <property type="project" value="TreeGrafter"/>
</dbReference>
<dbReference type="Pfam" id="PF03734">
    <property type="entry name" value="YkuD"/>
    <property type="match status" value="1"/>
</dbReference>
<accession>A0A7T7S335</accession>
<feature type="active site" description="Nucleophile" evidence="6">
    <location>
        <position position="428"/>
    </location>
</feature>
<dbReference type="CDD" id="cd16913">
    <property type="entry name" value="YkuD_like"/>
    <property type="match status" value="1"/>
</dbReference>
<dbReference type="InterPro" id="IPR050979">
    <property type="entry name" value="LD-transpeptidase"/>
</dbReference>
<evidence type="ECO:0000313" key="8">
    <source>
        <dbReference type="EMBL" id="QQM68310.1"/>
    </source>
</evidence>
<comment type="pathway">
    <text evidence="1 6">Cell wall biogenesis; peptidoglycan biosynthesis.</text>
</comment>
<keyword evidence="2" id="KW-0808">Transferase</keyword>